<evidence type="ECO:0000313" key="2">
    <source>
        <dbReference type="EMBL" id="KAG5188055.1"/>
    </source>
</evidence>
<proteinExistence type="predicted"/>
<dbReference type="EMBL" id="JAFCMP010000079">
    <property type="protein sequence ID" value="KAG5188055.1"/>
    <property type="molecule type" value="Genomic_DNA"/>
</dbReference>
<feature type="signal peptide" evidence="1">
    <location>
        <begin position="1"/>
        <end position="18"/>
    </location>
</feature>
<name>A0A835Z6R9_9STRA</name>
<organism evidence="2 3">
    <name type="scientific">Tribonema minus</name>
    <dbReference type="NCBI Taxonomy" id="303371"/>
    <lineage>
        <taxon>Eukaryota</taxon>
        <taxon>Sar</taxon>
        <taxon>Stramenopiles</taxon>
        <taxon>Ochrophyta</taxon>
        <taxon>PX clade</taxon>
        <taxon>Xanthophyceae</taxon>
        <taxon>Tribonematales</taxon>
        <taxon>Tribonemataceae</taxon>
        <taxon>Tribonema</taxon>
    </lineage>
</organism>
<keyword evidence="3" id="KW-1185">Reference proteome</keyword>
<gene>
    <name evidence="2" type="ORF">JKP88DRAFT_243743</name>
</gene>
<evidence type="ECO:0000256" key="1">
    <source>
        <dbReference type="SAM" id="SignalP"/>
    </source>
</evidence>
<dbReference type="Proteomes" id="UP000664859">
    <property type="component" value="Unassembled WGS sequence"/>
</dbReference>
<protein>
    <submittedName>
        <fullName evidence="2">Uncharacterized protein</fullName>
    </submittedName>
</protein>
<reference evidence="2" key="1">
    <citation type="submission" date="2021-02" db="EMBL/GenBank/DDBJ databases">
        <title>First Annotated Genome of the Yellow-green Alga Tribonema minus.</title>
        <authorList>
            <person name="Mahan K.M."/>
        </authorList>
    </citation>
    <scope>NUCLEOTIDE SEQUENCE</scope>
    <source>
        <strain evidence="2">UTEX B ZZ1240</strain>
    </source>
</reference>
<accession>A0A835Z6R9</accession>
<feature type="chain" id="PRO_5032815628" evidence="1">
    <location>
        <begin position="19"/>
        <end position="103"/>
    </location>
</feature>
<dbReference type="AlphaFoldDB" id="A0A835Z6R9"/>
<comment type="caution">
    <text evidence="2">The sequence shown here is derived from an EMBL/GenBank/DDBJ whole genome shotgun (WGS) entry which is preliminary data.</text>
</comment>
<keyword evidence="1" id="KW-0732">Signal</keyword>
<evidence type="ECO:0000313" key="3">
    <source>
        <dbReference type="Proteomes" id="UP000664859"/>
    </source>
</evidence>
<sequence>MARLHFLLLLLVAAQCCGEHLRGQKFARRMPAEAPICMPQTAICEADPRCADCLREGTFPPKPVALKTCAQLQRWILGITFPPNGLCDVINGGQEISQLVYCQ</sequence>